<dbReference type="InterPro" id="IPR006439">
    <property type="entry name" value="HAD-SF_hydro_IA"/>
</dbReference>
<dbReference type="InterPro" id="IPR050155">
    <property type="entry name" value="HAD-like_hydrolase_sf"/>
</dbReference>
<dbReference type="PANTHER" id="PTHR43434">
    <property type="entry name" value="PHOSPHOGLYCOLATE PHOSPHATASE"/>
    <property type="match status" value="1"/>
</dbReference>
<proteinExistence type="predicted"/>
<dbReference type="PANTHER" id="PTHR43434:SF1">
    <property type="entry name" value="PHOSPHOGLYCOLATE PHOSPHATASE"/>
    <property type="match status" value="1"/>
</dbReference>
<sequence>MSGFPVKGILFDKDGTLIQFHSFWVPIAEEFTDHLLSSMDANETASGLKETLLESIGLFPGGKVDSKGYLAGGTTADIAGAYLKVLSEYGYGLEQTAGLHEWMTEEIYRLTKAHRDQLLPTADLESVLPRLRDKGLKLGIATADDYESTLFFLNKYGIAHYFDFIGTSDRYEKKPSPFMMNEFCGLTGLQPSEVAIVGDTLTDMRFAQNSEAGLAIGVLSGTSQREELAPYAGLILPSVGELIDEQDQLAWRATRQE</sequence>
<organism evidence="1 2">
    <name type="scientific">Paenibacillus glycanilyticus</name>
    <dbReference type="NCBI Taxonomy" id="126569"/>
    <lineage>
        <taxon>Bacteria</taxon>
        <taxon>Bacillati</taxon>
        <taxon>Bacillota</taxon>
        <taxon>Bacilli</taxon>
        <taxon>Bacillales</taxon>
        <taxon>Paenibacillaceae</taxon>
        <taxon>Paenibacillus</taxon>
    </lineage>
</organism>
<evidence type="ECO:0000313" key="1">
    <source>
        <dbReference type="EMBL" id="GMK48721.1"/>
    </source>
</evidence>
<dbReference type="InterPro" id="IPR023214">
    <property type="entry name" value="HAD_sf"/>
</dbReference>
<comment type="caution">
    <text evidence="1">The sequence shown here is derived from an EMBL/GenBank/DDBJ whole genome shotgun (WGS) entry which is preliminary data.</text>
</comment>
<dbReference type="NCBIfam" id="TIGR01549">
    <property type="entry name" value="HAD-SF-IA-v1"/>
    <property type="match status" value="1"/>
</dbReference>
<evidence type="ECO:0000313" key="2">
    <source>
        <dbReference type="Proteomes" id="UP001285921"/>
    </source>
</evidence>
<dbReference type="InterPro" id="IPR036412">
    <property type="entry name" value="HAD-like_sf"/>
</dbReference>
<reference evidence="1 2" key="1">
    <citation type="submission" date="2023-05" db="EMBL/GenBank/DDBJ databases">
        <title>Draft genome of Paenibacillus sp. CCS26.</title>
        <authorList>
            <person name="Akita H."/>
            <person name="Shinto Y."/>
            <person name="Kimura Z."/>
        </authorList>
    </citation>
    <scope>NUCLEOTIDE SEQUENCE [LARGE SCALE GENOMIC DNA]</scope>
    <source>
        <strain evidence="1 2">CCS26</strain>
    </source>
</reference>
<dbReference type="Proteomes" id="UP001285921">
    <property type="component" value="Unassembled WGS sequence"/>
</dbReference>
<keyword evidence="2" id="KW-1185">Reference proteome</keyword>
<dbReference type="RefSeq" id="WP_317982215.1">
    <property type="nucleotide sequence ID" value="NZ_BTCL01000034.1"/>
</dbReference>
<dbReference type="Pfam" id="PF00702">
    <property type="entry name" value="Hydrolase"/>
    <property type="match status" value="1"/>
</dbReference>
<dbReference type="SFLD" id="SFLDG01129">
    <property type="entry name" value="C1.5:_HAD__Beta-PGM__Phosphata"/>
    <property type="match status" value="1"/>
</dbReference>
<gene>
    <name evidence="1" type="ORF">PghCCS26_58510</name>
</gene>
<dbReference type="SUPFAM" id="SSF56784">
    <property type="entry name" value="HAD-like"/>
    <property type="match status" value="1"/>
</dbReference>
<dbReference type="SFLD" id="SFLDS00003">
    <property type="entry name" value="Haloacid_Dehalogenase"/>
    <property type="match status" value="1"/>
</dbReference>
<protein>
    <submittedName>
        <fullName evidence="1">Phosphoglycolate phosphatase</fullName>
    </submittedName>
</protein>
<accession>A0ABQ6NUF8</accession>
<dbReference type="Gene3D" id="3.40.50.1000">
    <property type="entry name" value="HAD superfamily/HAD-like"/>
    <property type="match status" value="1"/>
</dbReference>
<dbReference type="EMBL" id="BTCL01000034">
    <property type="protein sequence ID" value="GMK48721.1"/>
    <property type="molecule type" value="Genomic_DNA"/>
</dbReference>
<name>A0ABQ6NUF8_9BACL</name>